<protein>
    <recommendedName>
        <fullName evidence="5">Polymerase nucleotidyl transferase domain-containing protein</fullName>
    </recommendedName>
</protein>
<dbReference type="InterPro" id="IPR058920">
    <property type="entry name" value="PAP-OAS1-bd-rel"/>
</dbReference>
<dbReference type="SUPFAM" id="SSF81301">
    <property type="entry name" value="Nucleotidyltransferase"/>
    <property type="match status" value="1"/>
</dbReference>
<keyword evidence="4" id="KW-1185">Reference proteome</keyword>
<dbReference type="Gene3D" id="3.30.460.10">
    <property type="entry name" value="Beta Polymerase, domain 2"/>
    <property type="match status" value="1"/>
</dbReference>
<feature type="domain" description="Poly(A) RNA polymerase mitochondrial-like central palm" evidence="1">
    <location>
        <begin position="34"/>
        <end position="163"/>
    </location>
</feature>
<accession>A0A9Q0FQ52</accession>
<dbReference type="InterPro" id="IPR058921">
    <property type="entry name" value="PAP/OAS1-rel"/>
</dbReference>
<organism evidence="3 4">
    <name type="scientific">Turnera subulata</name>
    <dbReference type="NCBI Taxonomy" id="218843"/>
    <lineage>
        <taxon>Eukaryota</taxon>
        <taxon>Viridiplantae</taxon>
        <taxon>Streptophyta</taxon>
        <taxon>Embryophyta</taxon>
        <taxon>Tracheophyta</taxon>
        <taxon>Spermatophyta</taxon>
        <taxon>Magnoliopsida</taxon>
        <taxon>eudicotyledons</taxon>
        <taxon>Gunneridae</taxon>
        <taxon>Pentapetalae</taxon>
        <taxon>rosids</taxon>
        <taxon>fabids</taxon>
        <taxon>Malpighiales</taxon>
        <taxon>Passifloraceae</taxon>
        <taxon>Turnera</taxon>
    </lineage>
</organism>
<dbReference type="InterPro" id="IPR043519">
    <property type="entry name" value="NT_sf"/>
</dbReference>
<comment type="caution">
    <text evidence="3">The sequence shown here is derived from an EMBL/GenBank/DDBJ whole genome shotgun (WGS) entry which is preliminary data.</text>
</comment>
<dbReference type="Pfam" id="PF22600">
    <property type="entry name" value="MTPAP-like_central"/>
    <property type="match status" value="1"/>
</dbReference>
<evidence type="ECO:0008006" key="5">
    <source>
        <dbReference type="Google" id="ProtNLM"/>
    </source>
</evidence>
<reference evidence="3" key="2">
    <citation type="journal article" date="2023" name="Plants (Basel)">
        <title>Annotation of the Turnera subulata (Passifloraceae) Draft Genome Reveals the S-Locus Evolved after the Divergence of Turneroideae from Passifloroideae in a Stepwise Manner.</title>
        <authorList>
            <person name="Henning P.M."/>
            <person name="Roalson E.H."/>
            <person name="Mir W."/>
            <person name="McCubbin A.G."/>
            <person name="Shore J.S."/>
        </authorList>
    </citation>
    <scope>NUCLEOTIDE SEQUENCE</scope>
    <source>
        <strain evidence="3">F60SS</strain>
    </source>
</reference>
<evidence type="ECO:0000313" key="4">
    <source>
        <dbReference type="Proteomes" id="UP001141552"/>
    </source>
</evidence>
<reference evidence="3" key="1">
    <citation type="submission" date="2022-02" db="EMBL/GenBank/DDBJ databases">
        <authorList>
            <person name="Henning P.M."/>
            <person name="McCubbin A.G."/>
            <person name="Shore J.S."/>
        </authorList>
    </citation>
    <scope>NUCLEOTIDE SEQUENCE</scope>
    <source>
        <strain evidence="3">F60SS</strain>
        <tissue evidence="3">Leaves</tissue>
    </source>
</reference>
<dbReference type="Gene3D" id="1.10.1410.10">
    <property type="match status" value="1"/>
</dbReference>
<dbReference type="Pfam" id="PF26180">
    <property type="entry name" value="PAP-OAS1"/>
    <property type="match status" value="1"/>
</dbReference>
<evidence type="ECO:0000313" key="3">
    <source>
        <dbReference type="EMBL" id="KAJ4834411.1"/>
    </source>
</evidence>
<feature type="domain" description="PAP/OAS1 substrate-binding-related" evidence="2">
    <location>
        <begin position="174"/>
        <end position="367"/>
    </location>
</feature>
<dbReference type="CDD" id="cd05402">
    <property type="entry name" value="NT_PAP_TUTase"/>
    <property type="match status" value="1"/>
</dbReference>
<name>A0A9Q0FQ52_9ROSI</name>
<dbReference type="Proteomes" id="UP001141552">
    <property type="component" value="Unassembled WGS sequence"/>
</dbReference>
<dbReference type="EMBL" id="JAKUCV010004712">
    <property type="protein sequence ID" value="KAJ4834411.1"/>
    <property type="molecule type" value="Genomic_DNA"/>
</dbReference>
<dbReference type="OrthoDB" id="273917at2759"/>
<evidence type="ECO:0000259" key="2">
    <source>
        <dbReference type="Pfam" id="PF26180"/>
    </source>
</evidence>
<gene>
    <name evidence="3" type="ORF">Tsubulata_007355</name>
</gene>
<dbReference type="SUPFAM" id="SSF81631">
    <property type="entry name" value="PAP/OAS1 substrate-binding domain"/>
    <property type="match status" value="1"/>
</dbReference>
<evidence type="ECO:0000259" key="1">
    <source>
        <dbReference type="Pfam" id="PF22600"/>
    </source>
</evidence>
<dbReference type="PANTHER" id="PTHR45979:SF31">
    <property type="entry name" value="POLYMERASE NUCLEOTIDYL TRANSFERASE DOMAIN-CONTAINING PROTEIN"/>
    <property type="match status" value="1"/>
</dbReference>
<sequence>MGSCEVQEKALTSSTNPCKATCEEEMVHWMKAALEETTTEILSTIQPTLEANSRRKNVITYMQRLIKSSLGLEVFPYGSVPLMTYLPDGDIDLTVISSRPSIEDNMSLVSKVHDLLKREEDNVDAPYNVKDVHCIDAEVKLVKCVVQDIDVDVSFNQIGGISSLCFLEQVDQLIGKGYLFKRSIILIKAWCYYESRILGAHHGLISTYALEILILYIFQQFHSSLNGPFQVLYKFLDYFSKFDWERYCISLRGPILISSFPDISAELHENKNGGLLLSNEFLRDCPDVFAVPCKRAETNSESKFPLKHLNIVDPLKENNNLGRSIHKGNFYRIRSAFRYGASKLGRIVMLPEGQIPHELNKFFTNTLDRHRGNYGTHRNAKSPSSPSPFDVFSKCRYTQTSDIFWPELKENQNQYSFPGNFSCKDSIFTIADKVSEINLSPSLTSSHWDFFHQSLVMKQKGTGAFIPMMDSKVSAATPGSKDKKKRRTRVSCLEEKKKLQSGTGAFILRMVSGAVPKSEEKREQRGTGAYIPNLAFLS</sequence>
<dbReference type="InterPro" id="IPR054708">
    <property type="entry name" value="MTPAP-like_central"/>
</dbReference>
<dbReference type="PANTHER" id="PTHR45979">
    <property type="entry name" value="PAP/OAS1 SUBSTRATE-BINDING DOMAIN SUPERFAMILY"/>
    <property type="match status" value="1"/>
</dbReference>
<dbReference type="AlphaFoldDB" id="A0A9Q0FQ52"/>
<proteinExistence type="predicted"/>